<dbReference type="Gene3D" id="3.40.50.450">
    <property type="match status" value="1"/>
</dbReference>
<dbReference type="InterPro" id="IPR010697">
    <property type="entry name" value="YspA"/>
</dbReference>
<comment type="caution">
    <text evidence="2">The sequence shown here is derived from an EMBL/GenBank/DDBJ whole genome shotgun (WGS) entry which is preliminary data.</text>
</comment>
<keyword evidence="3" id="KW-1185">Reference proteome</keyword>
<evidence type="ECO:0000256" key="1">
    <source>
        <dbReference type="SAM" id="MobiDB-lite"/>
    </source>
</evidence>
<evidence type="ECO:0000313" key="2">
    <source>
        <dbReference type="EMBL" id="MBD2772567.1"/>
    </source>
</evidence>
<dbReference type="SUPFAM" id="SSF102405">
    <property type="entry name" value="MCP/YpsA-like"/>
    <property type="match status" value="1"/>
</dbReference>
<dbReference type="RefSeq" id="WP_190827277.1">
    <property type="nucleotide sequence ID" value="NZ_CAWPPI010000040.1"/>
</dbReference>
<dbReference type="Pfam" id="PF06908">
    <property type="entry name" value="YpsA"/>
    <property type="match status" value="1"/>
</dbReference>
<dbReference type="AlphaFoldDB" id="A0A8J6XLD2"/>
<name>A0A8J6XLD2_9CYAN</name>
<protein>
    <submittedName>
        <fullName evidence="2">DUF1273 family protein</fullName>
    </submittedName>
</protein>
<organism evidence="2 3">
    <name type="scientific">Iningainema tapete BLCC-T55</name>
    <dbReference type="NCBI Taxonomy" id="2748662"/>
    <lineage>
        <taxon>Bacteria</taxon>
        <taxon>Bacillati</taxon>
        <taxon>Cyanobacteriota</taxon>
        <taxon>Cyanophyceae</taxon>
        <taxon>Nostocales</taxon>
        <taxon>Scytonemataceae</taxon>
        <taxon>Iningainema tapete</taxon>
    </lineage>
</organism>
<dbReference type="Proteomes" id="UP000629098">
    <property type="component" value="Unassembled WGS sequence"/>
</dbReference>
<gene>
    <name evidence="2" type="ORF">ICL16_10890</name>
</gene>
<dbReference type="EMBL" id="JACXAE010000040">
    <property type="protein sequence ID" value="MBD2772567.1"/>
    <property type="molecule type" value="Genomic_DNA"/>
</dbReference>
<proteinExistence type="predicted"/>
<evidence type="ECO:0000313" key="3">
    <source>
        <dbReference type="Proteomes" id="UP000629098"/>
    </source>
</evidence>
<sequence length="559" mass="63156">MSPQCEKANMSALITTKQGNRVVNRATNRIYGFVGRDEALDAEKIYTGRDFPRLGLLGSPLGNYEYRVKNHSPAEHNRAVAAFRPWFEREMSKGRQGKASEVYQEVDRIADKLLQGQKVILTCFCAQGLPCHTRDVVQGAIIDRALEKQREQQFESERTGATKSSSKNSAALVDAVSEPTQPTIEEGIAALTRSSIGKCLALPINIYTRSPDWLGASLTNPTTIAEYWAAKGQSGIRDRFPVFFKGQFWKDAEEAYQHFKEDVPAGPERSKLMTDILKAKLEQYPELVKAIDKRGGRRWLETCEHKVNGGFWEGKGLKSPFIKCLAAAYERVSDRLNEKAASRTMTVAFSGSRSKYFTNPIWKRRAKRSLDEMVKTTFETAERLGYDRVCYISGCALGVDFWGAISALKARKQQRQGQLPSKPKIEVLAAIPCIGQEGTWKQADQRRYFKLLNLVDDLHLVSRDHYKNPGQLFERNSWMVERLSGRDDILAVVQVGESSGTQDTIEKARSQGKAVLRYSPETNKYSYEDGGDVQVKKLERFNSVPERKRSINQRSQIEL</sequence>
<feature type="region of interest" description="Disordered" evidence="1">
    <location>
        <begin position="151"/>
        <end position="171"/>
    </location>
</feature>
<accession>A0A8J6XLD2</accession>
<reference evidence="2" key="1">
    <citation type="submission" date="2020-09" db="EMBL/GenBank/DDBJ databases">
        <title>Iningainema tapete sp. nov. (Scytonemataceae, Cyanobacteria) from greenhouses in central Florida (USA) produces two types of nodularin with biosynthetic potential for microcystin-LR and anabaenopeptins.</title>
        <authorList>
            <person name="Berthold D.E."/>
            <person name="Lefler F.W."/>
            <person name="Huang I.-S."/>
            <person name="Abdulla H."/>
            <person name="Zimba P.V."/>
            <person name="Laughinghouse H.D. IV."/>
        </authorList>
    </citation>
    <scope>NUCLEOTIDE SEQUENCE</scope>
    <source>
        <strain evidence="2">BLCCT55</strain>
    </source>
</reference>
<feature type="compositionally biased region" description="Basic and acidic residues" evidence="1">
    <location>
        <begin position="151"/>
        <end position="160"/>
    </location>
</feature>